<sequence length="108" mass="11267">MLVRMCGQARRGLGSRMARISAWIGLVALLAIPGASAADLREVAPRTGFVATCEDLGTFCFADACGPDQIAAAQRCRARCPSAAIMSVVPAACPAHDANPTIVLRRRG</sequence>
<evidence type="ECO:0000313" key="2">
    <source>
        <dbReference type="Proteomes" id="UP001157440"/>
    </source>
</evidence>
<dbReference type="Proteomes" id="UP001157440">
    <property type="component" value="Unassembled WGS sequence"/>
</dbReference>
<organism evidence="1 2">
    <name type="scientific">Methylobacterium tardum</name>
    <dbReference type="NCBI Taxonomy" id="374432"/>
    <lineage>
        <taxon>Bacteria</taxon>
        <taxon>Pseudomonadati</taxon>
        <taxon>Pseudomonadota</taxon>
        <taxon>Alphaproteobacteria</taxon>
        <taxon>Hyphomicrobiales</taxon>
        <taxon>Methylobacteriaceae</taxon>
        <taxon>Methylobacterium</taxon>
    </lineage>
</organism>
<dbReference type="AlphaFoldDB" id="A0AA37TGU3"/>
<dbReference type="EMBL" id="BSPL01000019">
    <property type="protein sequence ID" value="GLS71797.1"/>
    <property type="molecule type" value="Genomic_DNA"/>
</dbReference>
<keyword evidence="2" id="KW-1185">Reference proteome</keyword>
<name>A0AA37TGU3_9HYPH</name>
<proteinExistence type="predicted"/>
<gene>
    <name evidence="1" type="ORF">GCM10007890_38100</name>
</gene>
<reference evidence="2" key="1">
    <citation type="journal article" date="2019" name="Int. J. Syst. Evol. Microbiol.">
        <title>The Global Catalogue of Microorganisms (GCM) 10K type strain sequencing project: providing services to taxonomists for standard genome sequencing and annotation.</title>
        <authorList>
            <consortium name="The Broad Institute Genomics Platform"/>
            <consortium name="The Broad Institute Genome Sequencing Center for Infectious Disease"/>
            <person name="Wu L."/>
            <person name="Ma J."/>
        </authorList>
    </citation>
    <scope>NUCLEOTIDE SEQUENCE [LARGE SCALE GENOMIC DNA]</scope>
    <source>
        <strain evidence="2">NBRC 103632</strain>
    </source>
</reference>
<protein>
    <submittedName>
        <fullName evidence="1">Uncharacterized protein</fullName>
    </submittedName>
</protein>
<accession>A0AA37TGU3</accession>
<comment type="caution">
    <text evidence="1">The sequence shown here is derived from an EMBL/GenBank/DDBJ whole genome shotgun (WGS) entry which is preliminary data.</text>
</comment>
<evidence type="ECO:0000313" key="1">
    <source>
        <dbReference type="EMBL" id="GLS71797.1"/>
    </source>
</evidence>